<gene>
    <name evidence="5" type="ORF">DL346_07430</name>
</gene>
<dbReference type="InterPro" id="IPR000182">
    <property type="entry name" value="GNAT_dom"/>
</dbReference>
<evidence type="ECO:0000256" key="2">
    <source>
        <dbReference type="ARBA" id="ARBA00023315"/>
    </source>
</evidence>
<dbReference type="PROSITE" id="PS51186">
    <property type="entry name" value="GNAT"/>
    <property type="match status" value="1"/>
</dbReference>
<dbReference type="SUPFAM" id="SSF55729">
    <property type="entry name" value="Acyl-CoA N-acyltransferases (Nat)"/>
    <property type="match status" value="1"/>
</dbReference>
<name>A0A328U6R6_9BACL</name>
<dbReference type="Proteomes" id="UP000249260">
    <property type="component" value="Unassembled WGS sequence"/>
</dbReference>
<dbReference type="InterPro" id="IPR051635">
    <property type="entry name" value="SNAT-like"/>
</dbReference>
<dbReference type="AlphaFoldDB" id="A0A328U6R6"/>
<dbReference type="Gene3D" id="3.40.630.30">
    <property type="match status" value="1"/>
</dbReference>
<accession>A0A328U6R6</accession>
<evidence type="ECO:0000259" key="4">
    <source>
        <dbReference type="PROSITE" id="PS51186"/>
    </source>
</evidence>
<evidence type="ECO:0000256" key="1">
    <source>
        <dbReference type="ARBA" id="ARBA00022679"/>
    </source>
</evidence>
<proteinExistence type="predicted"/>
<dbReference type="PANTHER" id="PTHR10908">
    <property type="entry name" value="SEROTONIN N-ACETYLTRANSFERASE"/>
    <property type="match status" value="1"/>
</dbReference>
<feature type="domain" description="N-acetyltransferase" evidence="4">
    <location>
        <begin position="43"/>
        <end position="203"/>
    </location>
</feature>
<keyword evidence="6" id="KW-1185">Reference proteome</keyword>
<dbReference type="GO" id="GO:0008080">
    <property type="term" value="F:N-acetyltransferase activity"/>
    <property type="evidence" value="ECO:0007669"/>
    <property type="project" value="UniProtKB-ARBA"/>
</dbReference>
<organism evidence="5 6">
    <name type="scientific">Paenibacillus montanisoli</name>
    <dbReference type="NCBI Taxonomy" id="2081970"/>
    <lineage>
        <taxon>Bacteria</taxon>
        <taxon>Bacillati</taxon>
        <taxon>Bacillota</taxon>
        <taxon>Bacilli</taxon>
        <taxon>Bacillales</taxon>
        <taxon>Paenibacillaceae</taxon>
        <taxon>Paenibacillus</taxon>
    </lineage>
</organism>
<dbReference type="PANTHER" id="PTHR10908:SF0">
    <property type="entry name" value="SEROTONIN N-ACETYLTRANSFERASE"/>
    <property type="match status" value="1"/>
</dbReference>
<dbReference type="Pfam" id="PF00583">
    <property type="entry name" value="Acetyltransf_1"/>
    <property type="match status" value="1"/>
</dbReference>
<protein>
    <recommendedName>
        <fullName evidence="4">N-acetyltransferase domain-containing protein</fullName>
    </recommendedName>
</protein>
<evidence type="ECO:0000313" key="5">
    <source>
        <dbReference type="EMBL" id="RAP78250.1"/>
    </source>
</evidence>
<sequence length="203" mass="22225">MGGAVRRPHTRLEQRTARAGHQGKKNDGTGENAAVTVKESVNYTLRPIKCDELDAAHRLELACYTPEAAASREAFAFRQKHFPGYFWSAWQGGELIGLCCGVLSSESSCENDAVKSAHSEDIDGKHLVVLSVAVDPDRRLGGVGTALMKALLRQAEFDRLQSVALMCEPHLIAFYEGLGFEYIGVSASQHGGIEWHEMRRVIG</sequence>
<feature type="region of interest" description="Disordered" evidence="3">
    <location>
        <begin position="1"/>
        <end position="32"/>
    </location>
</feature>
<reference evidence="5 6" key="1">
    <citation type="submission" date="2018-06" db="EMBL/GenBank/DDBJ databases">
        <title>Paenibacillus montanisoli sp. nov., isolated from mountain area soil.</title>
        <authorList>
            <person name="Wu M."/>
        </authorList>
    </citation>
    <scope>NUCLEOTIDE SEQUENCE [LARGE SCALE GENOMIC DNA]</scope>
    <source>
        <strain evidence="5 6">RA17</strain>
    </source>
</reference>
<dbReference type="InterPro" id="IPR016181">
    <property type="entry name" value="Acyl_CoA_acyltransferase"/>
</dbReference>
<evidence type="ECO:0000313" key="6">
    <source>
        <dbReference type="Proteomes" id="UP000249260"/>
    </source>
</evidence>
<dbReference type="EMBL" id="QLUW01000001">
    <property type="protein sequence ID" value="RAP78250.1"/>
    <property type="molecule type" value="Genomic_DNA"/>
</dbReference>
<keyword evidence="1" id="KW-0808">Transferase</keyword>
<dbReference type="OrthoDB" id="9800962at2"/>
<comment type="caution">
    <text evidence="5">The sequence shown here is derived from an EMBL/GenBank/DDBJ whole genome shotgun (WGS) entry which is preliminary data.</text>
</comment>
<evidence type="ECO:0000256" key="3">
    <source>
        <dbReference type="SAM" id="MobiDB-lite"/>
    </source>
</evidence>
<dbReference type="CDD" id="cd04301">
    <property type="entry name" value="NAT_SF"/>
    <property type="match status" value="1"/>
</dbReference>
<keyword evidence="2" id="KW-0012">Acyltransferase</keyword>